<feature type="domain" description="ABC3 transporter permease C-terminal" evidence="8">
    <location>
        <begin position="265"/>
        <end position="382"/>
    </location>
</feature>
<protein>
    <submittedName>
        <fullName evidence="9">FtsX-like permease family protein</fullName>
    </submittedName>
</protein>
<dbReference type="Proteomes" id="UP001139353">
    <property type="component" value="Unassembled WGS sequence"/>
</dbReference>
<dbReference type="GO" id="GO:0022857">
    <property type="term" value="F:transmembrane transporter activity"/>
    <property type="evidence" value="ECO:0007669"/>
    <property type="project" value="TreeGrafter"/>
</dbReference>
<keyword evidence="10" id="KW-1185">Reference proteome</keyword>
<evidence type="ECO:0000313" key="10">
    <source>
        <dbReference type="Proteomes" id="UP001139353"/>
    </source>
</evidence>
<evidence type="ECO:0000259" key="8">
    <source>
        <dbReference type="Pfam" id="PF02687"/>
    </source>
</evidence>
<dbReference type="EMBL" id="JAJLJH010000004">
    <property type="protein sequence ID" value="MCK9687209.1"/>
    <property type="molecule type" value="Genomic_DNA"/>
</dbReference>
<feature type="transmembrane region" description="Helical" evidence="7">
    <location>
        <begin position="713"/>
        <end position="740"/>
    </location>
</feature>
<sequence>MIAPRRIKLWRDAVAARGRLALIVAAIAASVAALATMAIASAVLMREVPRSYRGSNPASAQLELATEPDATWLAAVRQRPDIAQADLAATLRGRVELAPGEWAPLLMFVVPDLATSAINAVHPEAGAWPPADGTLLVERSALPLTRRAIGAAITIELPGAGRRSVTIAGTVHDPGVAPAGQEQTVYGYVTPRTLAGLGERVPLNLLKVVVAHDAGNAAAIERTTRALAAWLATRGATVEQIRIPPPGRHPHQSQMDAILTMLTGFSALALVLGAVLCATVIGGWLAQQVRQIAIMKAIGARTHQVAVPTLALVALLGLLATAIGLPLGMLAADAFVRAISQLLNLRLQDAAPPRELLALLAVPGVALPLLAALWPVLAAARRGVRDALDDHGAANETSRLARWAARIGTGDIALTLALRNSLRRRTRLVLTLALLGAAGAMLETSLALRTAWTDDVALAAKQRRWDIELALRTPAPWERIAERLRALPIVQAVEPWNGTSEVSIAGGGVDVVYTYPDGGHGGFTLRAAPPATAMISPRAIEGRWLRDGDDDAVVLNTSARSGAFAGARVGDDITLTVNHRESRWRLAGVIDETLTPGAAYVAPSAFERASGGTGGVSTLRIALRERVGADKALAAITQALARDGLVVRAAITADRFAAAQGGHVAILVAALGFIALLMALVGLLGLASALSVATVERTREFGVMRALGASRGLVLRVVLAEGVVIGAASWALAVGLSLPLSAVVGRVLASISAQDLAPRLAGSSVATLLAALLAGAVVASLAPALRASRWTVRQSLALA</sequence>
<dbReference type="GO" id="GO:0005886">
    <property type="term" value="C:plasma membrane"/>
    <property type="evidence" value="ECO:0007669"/>
    <property type="project" value="UniProtKB-SubCell"/>
</dbReference>
<keyword evidence="2" id="KW-1003">Cell membrane</keyword>
<evidence type="ECO:0000256" key="4">
    <source>
        <dbReference type="ARBA" id="ARBA00022989"/>
    </source>
</evidence>
<dbReference type="InterPro" id="IPR050250">
    <property type="entry name" value="Macrolide_Exporter_MacB"/>
</dbReference>
<evidence type="ECO:0000256" key="7">
    <source>
        <dbReference type="SAM" id="Phobius"/>
    </source>
</evidence>
<reference evidence="9" key="1">
    <citation type="submission" date="2021-11" db="EMBL/GenBank/DDBJ databases">
        <title>BS-T2-15 a new species belonging to the Comamonadaceae family isolated from the soil of a French oak forest.</title>
        <authorList>
            <person name="Mieszkin S."/>
            <person name="Alain K."/>
        </authorList>
    </citation>
    <scope>NUCLEOTIDE SEQUENCE</scope>
    <source>
        <strain evidence="9">BS-T2-15</strain>
    </source>
</reference>
<feature type="transmembrane region" description="Helical" evidence="7">
    <location>
        <begin position="664"/>
        <end position="692"/>
    </location>
</feature>
<feature type="transmembrane region" description="Helical" evidence="7">
    <location>
        <begin position="760"/>
        <end position="785"/>
    </location>
</feature>
<dbReference type="PANTHER" id="PTHR30572:SF4">
    <property type="entry name" value="ABC TRANSPORTER PERMEASE YTRF"/>
    <property type="match status" value="1"/>
</dbReference>
<comment type="caution">
    <text evidence="9">The sequence shown here is derived from an EMBL/GenBank/DDBJ whole genome shotgun (WGS) entry which is preliminary data.</text>
</comment>
<keyword evidence="4 7" id="KW-1133">Transmembrane helix</keyword>
<evidence type="ECO:0000256" key="5">
    <source>
        <dbReference type="ARBA" id="ARBA00023136"/>
    </source>
</evidence>
<keyword evidence="5 7" id="KW-0472">Membrane</keyword>
<evidence type="ECO:0000313" key="9">
    <source>
        <dbReference type="EMBL" id="MCK9687209.1"/>
    </source>
</evidence>
<comment type="subcellular location">
    <subcellularLocation>
        <location evidence="1">Cell membrane</location>
        <topology evidence="1">Multi-pass membrane protein</topology>
    </subcellularLocation>
</comment>
<accession>A0A9X1YJ06</accession>
<proteinExistence type="inferred from homology"/>
<dbReference type="RefSeq" id="WP_275683250.1">
    <property type="nucleotide sequence ID" value="NZ_JAJLJH010000004.1"/>
</dbReference>
<comment type="similarity">
    <text evidence="6">Belongs to the ABC-4 integral membrane protein family.</text>
</comment>
<keyword evidence="3 7" id="KW-0812">Transmembrane</keyword>
<organism evidence="9 10">
    <name type="scientific">Scleromatobacter humisilvae</name>
    <dbReference type="NCBI Taxonomy" id="2897159"/>
    <lineage>
        <taxon>Bacteria</taxon>
        <taxon>Pseudomonadati</taxon>
        <taxon>Pseudomonadota</taxon>
        <taxon>Betaproteobacteria</taxon>
        <taxon>Burkholderiales</taxon>
        <taxon>Sphaerotilaceae</taxon>
        <taxon>Scleromatobacter</taxon>
    </lineage>
</organism>
<feature type="transmembrane region" description="Helical" evidence="7">
    <location>
        <begin position="258"/>
        <end position="286"/>
    </location>
</feature>
<evidence type="ECO:0000256" key="3">
    <source>
        <dbReference type="ARBA" id="ARBA00022692"/>
    </source>
</evidence>
<gene>
    <name evidence="9" type="ORF">LPC04_15995</name>
</gene>
<feature type="transmembrane region" description="Helical" evidence="7">
    <location>
        <begin position="20"/>
        <end position="45"/>
    </location>
</feature>
<feature type="transmembrane region" description="Helical" evidence="7">
    <location>
        <begin position="428"/>
        <end position="448"/>
    </location>
</feature>
<evidence type="ECO:0000256" key="2">
    <source>
        <dbReference type="ARBA" id="ARBA00022475"/>
    </source>
</evidence>
<dbReference type="AlphaFoldDB" id="A0A9X1YJ06"/>
<dbReference type="Pfam" id="PF02687">
    <property type="entry name" value="FtsX"/>
    <property type="match status" value="2"/>
</dbReference>
<dbReference type="PANTHER" id="PTHR30572">
    <property type="entry name" value="MEMBRANE COMPONENT OF TRANSPORTER-RELATED"/>
    <property type="match status" value="1"/>
</dbReference>
<dbReference type="InterPro" id="IPR003838">
    <property type="entry name" value="ABC3_permease_C"/>
</dbReference>
<evidence type="ECO:0000256" key="6">
    <source>
        <dbReference type="ARBA" id="ARBA00038076"/>
    </source>
</evidence>
<feature type="transmembrane region" description="Helical" evidence="7">
    <location>
        <begin position="356"/>
        <end position="377"/>
    </location>
</feature>
<feature type="transmembrane region" description="Helical" evidence="7">
    <location>
        <begin position="307"/>
        <end position="336"/>
    </location>
</feature>
<evidence type="ECO:0000256" key="1">
    <source>
        <dbReference type="ARBA" id="ARBA00004651"/>
    </source>
</evidence>
<feature type="domain" description="ABC3 transporter permease C-terminal" evidence="8">
    <location>
        <begin position="673"/>
        <end position="789"/>
    </location>
</feature>
<name>A0A9X1YJ06_9BURK</name>